<reference evidence="7" key="1">
    <citation type="journal article" date="2014" name="Int. J. Syst. Evol. Microbiol.">
        <title>Complete genome sequence of Corynebacterium casei LMG S-19264T (=DSM 44701T), isolated from a smear-ripened cheese.</title>
        <authorList>
            <consortium name="US DOE Joint Genome Institute (JGI-PGF)"/>
            <person name="Walter F."/>
            <person name="Albersmeier A."/>
            <person name="Kalinowski J."/>
            <person name="Ruckert C."/>
        </authorList>
    </citation>
    <scope>NUCLEOTIDE SEQUENCE</scope>
    <source>
        <strain evidence="7">JCM 30078</strain>
    </source>
</reference>
<dbReference type="Pfam" id="PF03466">
    <property type="entry name" value="LysR_substrate"/>
    <property type="match status" value="1"/>
</dbReference>
<evidence type="ECO:0000313" key="7">
    <source>
        <dbReference type="EMBL" id="GGJ98356.1"/>
    </source>
</evidence>
<dbReference type="EMBL" id="BMPO01000005">
    <property type="protein sequence ID" value="GGJ98356.1"/>
    <property type="molecule type" value="Genomic_DNA"/>
</dbReference>
<dbReference type="PANTHER" id="PTHR30537:SF74">
    <property type="entry name" value="HTH-TYPE TRANSCRIPTIONAL REGULATOR TRPI"/>
    <property type="match status" value="1"/>
</dbReference>
<dbReference type="GO" id="GO:0009891">
    <property type="term" value="P:positive regulation of biosynthetic process"/>
    <property type="evidence" value="ECO:0007669"/>
    <property type="project" value="UniProtKB-ARBA"/>
</dbReference>
<proteinExistence type="inferred from homology"/>
<protein>
    <submittedName>
        <fullName evidence="7">LysR family transcriptional regulator</fullName>
    </submittedName>
</protein>
<comment type="caution">
    <text evidence="7">The sequence shown here is derived from an EMBL/GenBank/DDBJ whole genome shotgun (WGS) entry which is preliminary data.</text>
</comment>
<reference evidence="7" key="2">
    <citation type="submission" date="2020-09" db="EMBL/GenBank/DDBJ databases">
        <authorList>
            <person name="Sun Q."/>
            <person name="Ohkuma M."/>
        </authorList>
    </citation>
    <scope>NUCLEOTIDE SEQUENCE</scope>
    <source>
        <strain evidence="7">JCM 30078</strain>
    </source>
</reference>
<dbReference type="PROSITE" id="PS50931">
    <property type="entry name" value="HTH_LYSR"/>
    <property type="match status" value="1"/>
</dbReference>
<dbReference type="Pfam" id="PF00126">
    <property type="entry name" value="HTH_1"/>
    <property type="match status" value="1"/>
</dbReference>
<keyword evidence="8" id="KW-1185">Reference proteome</keyword>
<dbReference type="GO" id="GO:0043565">
    <property type="term" value="F:sequence-specific DNA binding"/>
    <property type="evidence" value="ECO:0007669"/>
    <property type="project" value="TreeGrafter"/>
</dbReference>
<evidence type="ECO:0000256" key="4">
    <source>
        <dbReference type="ARBA" id="ARBA00023159"/>
    </source>
</evidence>
<sequence length="307" mass="34410">MEKLRRRLPSLTGLVVFEAAARRLSFTAAAREMCITQAAVSRQVRQLEQHLGQSLFVREHRAVSLTAAGQRLYEAVGQSLERVAQAVEDIGTGSYGSLTVSATIAFSTFWLLPWLEAFRSEYPQIGIRLMALDREVDMRGETIDIAFISGDEGQGPSIRMQRLFDESIVPLCRPDFLKTPLQAPTDLLQCPLLHLDREHWRYFSWPVVGWSDWFEVVGYTGSLPTAGLSFNNYSQLIQAALDGKGIALGCTGMLQDYIADGRLVRLFEQEYRSARGYYLAFNEKGGNPSAMQLFSDWWARTAPLDGA</sequence>
<comment type="similarity">
    <text evidence="1">Belongs to the LysR transcriptional regulatory family.</text>
</comment>
<dbReference type="GO" id="GO:0003700">
    <property type="term" value="F:DNA-binding transcription factor activity"/>
    <property type="evidence" value="ECO:0007669"/>
    <property type="project" value="InterPro"/>
</dbReference>
<dbReference type="PRINTS" id="PR00039">
    <property type="entry name" value="HTHLYSR"/>
</dbReference>
<evidence type="ECO:0000256" key="1">
    <source>
        <dbReference type="ARBA" id="ARBA00009437"/>
    </source>
</evidence>
<evidence type="ECO:0000256" key="3">
    <source>
        <dbReference type="ARBA" id="ARBA00023125"/>
    </source>
</evidence>
<dbReference type="PANTHER" id="PTHR30537">
    <property type="entry name" value="HTH-TYPE TRANSCRIPTIONAL REGULATOR"/>
    <property type="match status" value="1"/>
</dbReference>
<gene>
    <name evidence="7" type="ORF">GCM10009304_25330</name>
</gene>
<keyword evidence="2" id="KW-0805">Transcription regulation</keyword>
<evidence type="ECO:0000256" key="2">
    <source>
        <dbReference type="ARBA" id="ARBA00023015"/>
    </source>
</evidence>
<keyword evidence="5" id="KW-0804">Transcription</keyword>
<dbReference type="SUPFAM" id="SSF46785">
    <property type="entry name" value="Winged helix' DNA-binding domain"/>
    <property type="match status" value="1"/>
</dbReference>
<dbReference type="SUPFAM" id="SSF53850">
    <property type="entry name" value="Periplasmic binding protein-like II"/>
    <property type="match status" value="1"/>
</dbReference>
<keyword evidence="3" id="KW-0238">DNA-binding</keyword>
<dbReference type="RefSeq" id="WP_188983599.1">
    <property type="nucleotide sequence ID" value="NZ_BMPO01000005.1"/>
</dbReference>
<dbReference type="InterPro" id="IPR036390">
    <property type="entry name" value="WH_DNA-bd_sf"/>
</dbReference>
<dbReference type="GO" id="GO:0006351">
    <property type="term" value="P:DNA-templated transcription"/>
    <property type="evidence" value="ECO:0007669"/>
    <property type="project" value="TreeGrafter"/>
</dbReference>
<dbReference type="CDD" id="cd08432">
    <property type="entry name" value="PBP2_GcdR_TrpI_HvrB_AmpR_like"/>
    <property type="match status" value="1"/>
</dbReference>
<evidence type="ECO:0000259" key="6">
    <source>
        <dbReference type="PROSITE" id="PS50931"/>
    </source>
</evidence>
<name>A0A917PY03_9PSED</name>
<dbReference type="InterPro" id="IPR000847">
    <property type="entry name" value="LysR_HTH_N"/>
</dbReference>
<accession>A0A917PY03</accession>
<dbReference type="Gene3D" id="1.10.10.10">
    <property type="entry name" value="Winged helix-like DNA-binding domain superfamily/Winged helix DNA-binding domain"/>
    <property type="match status" value="1"/>
</dbReference>
<organism evidence="7 8">
    <name type="scientific">Pseudomonas matsuisoli</name>
    <dbReference type="NCBI Taxonomy" id="1515666"/>
    <lineage>
        <taxon>Bacteria</taxon>
        <taxon>Pseudomonadati</taxon>
        <taxon>Pseudomonadota</taxon>
        <taxon>Gammaproteobacteria</taxon>
        <taxon>Pseudomonadales</taxon>
        <taxon>Pseudomonadaceae</taxon>
        <taxon>Pseudomonas</taxon>
    </lineage>
</organism>
<evidence type="ECO:0000256" key="5">
    <source>
        <dbReference type="ARBA" id="ARBA00023163"/>
    </source>
</evidence>
<dbReference type="FunFam" id="1.10.10.10:FF:000038">
    <property type="entry name" value="Glycine cleavage system transcriptional activator"/>
    <property type="match status" value="1"/>
</dbReference>
<dbReference type="AlphaFoldDB" id="A0A917PY03"/>
<dbReference type="InterPro" id="IPR058163">
    <property type="entry name" value="LysR-type_TF_proteobact-type"/>
</dbReference>
<dbReference type="Proteomes" id="UP000635983">
    <property type="component" value="Unassembled WGS sequence"/>
</dbReference>
<evidence type="ECO:0000313" key="8">
    <source>
        <dbReference type="Proteomes" id="UP000635983"/>
    </source>
</evidence>
<dbReference type="Gene3D" id="3.40.190.10">
    <property type="entry name" value="Periplasmic binding protein-like II"/>
    <property type="match status" value="2"/>
</dbReference>
<feature type="domain" description="HTH lysR-type" evidence="6">
    <location>
        <begin position="9"/>
        <end position="66"/>
    </location>
</feature>
<dbReference type="InterPro" id="IPR005119">
    <property type="entry name" value="LysR_subst-bd"/>
</dbReference>
<dbReference type="InterPro" id="IPR036388">
    <property type="entry name" value="WH-like_DNA-bd_sf"/>
</dbReference>
<keyword evidence="4" id="KW-0010">Activator</keyword>